<dbReference type="RefSeq" id="WP_151754643.1">
    <property type="nucleotide sequence ID" value="NZ_BKZW01000001.1"/>
</dbReference>
<dbReference type="EMBL" id="BKZW01000001">
    <property type="protein sequence ID" value="GER86525.1"/>
    <property type="molecule type" value="Genomic_DNA"/>
</dbReference>
<comment type="caution">
    <text evidence="2">The sequence shown here is derived from an EMBL/GenBank/DDBJ whole genome shotgun (WGS) entry which is preliminary data.</text>
</comment>
<evidence type="ECO:0000313" key="2">
    <source>
        <dbReference type="EMBL" id="GER86525.1"/>
    </source>
</evidence>
<keyword evidence="3" id="KW-1185">Reference proteome</keyword>
<evidence type="ECO:0000313" key="3">
    <source>
        <dbReference type="Proteomes" id="UP000326912"/>
    </source>
</evidence>
<feature type="coiled-coil region" evidence="1">
    <location>
        <begin position="31"/>
        <end position="65"/>
    </location>
</feature>
<protein>
    <submittedName>
        <fullName evidence="2">Uncharacterized protein</fullName>
    </submittedName>
</protein>
<sequence length="242" mass="27487">MNGKITISEEIDAFENEWRVLLNECQNFCFATRAKEFQAQAREKLKELEAKAQTLKKKAVSYEVEDSANKLLSFQEIINAISNELSMWIALKDDDAGLAWDCLVNAQMAVKTAMQAHSVASHLDNYSSHLSILEHHLFPKQMFASPGMIIKEARCSICKQEYGECDHLVGKPYMGEICVREIVHVDLKEFSLVEKPANKHARVTSFTDEEGVHRDFLTWRPAIKATPNTKGNKKDSKKPLIM</sequence>
<gene>
    <name evidence="2" type="ORF">KDW_06870</name>
</gene>
<organism evidence="2 3">
    <name type="scientific">Dictyobacter vulcani</name>
    <dbReference type="NCBI Taxonomy" id="2607529"/>
    <lineage>
        <taxon>Bacteria</taxon>
        <taxon>Bacillati</taxon>
        <taxon>Chloroflexota</taxon>
        <taxon>Ktedonobacteria</taxon>
        <taxon>Ktedonobacterales</taxon>
        <taxon>Dictyobacteraceae</taxon>
        <taxon>Dictyobacter</taxon>
    </lineage>
</organism>
<accession>A0A5J4KGD8</accession>
<proteinExistence type="predicted"/>
<keyword evidence="1" id="KW-0175">Coiled coil</keyword>
<reference evidence="2 3" key="1">
    <citation type="submission" date="2019-10" db="EMBL/GenBank/DDBJ databases">
        <title>Dictyobacter vulcani sp. nov., within the class Ktedonobacteria, isolated from soil of volcanic Mt. Zao.</title>
        <authorList>
            <person name="Zheng Y."/>
            <person name="Wang C.M."/>
            <person name="Sakai Y."/>
            <person name="Abe K."/>
            <person name="Yokota A."/>
            <person name="Yabe S."/>
        </authorList>
    </citation>
    <scope>NUCLEOTIDE SEQUENCE [LARGE SCALE GENOMIC DNA]</scope>
    <source>
        <strain evidence="2 3">W12</strain>
    </source>
</reference>
<dbReference type="Proteomes" id="UP000326912">
    <property type="component" value="Unassembled WGS sequence"/>
</dbReference>
<evidence type="ECO:0000256" key="1">
    <source>
        <dbReference type="SAM" id="Coils"/>
    </source>
</evidence>
<name>A0A5J4KGD8_9CHLR</name>
<dbReference type="AlphaFoldDB" id="A0A5J4KGD8"/>